<feature type="transmembrane region" description="Helical" evidence="1">
    <location>
        <begin position="79"/>
        <end position="100"/>
    </location>
</feature>
<feature type="transmembrane region" description="Helical" evidence="1">
    <location>
        <begin position="187"/>
        <end position="212"/>
    </location>
</feature>
<evidence type="ECO:0000313" key="2">
    <source>
        <dbReference type="Proteomes" id="UP000492821"/>
    </source>
</evidence>
<dbReference type="Pfam" id="PF10318">
    <property type="entry name" value="7TM_GPCR_Srh"/>
    <property type="match status" value="1"/>
</dbReference>
<keyword evidence="2" id="KW-1185">Reference proteome</keyword>
<feature type="transmembrane region" description="Helical" evidence="1">
    <location>
        <begin position="224"/>
        <end position="248"/>
    </location>
</feature>
<dbReference type="Proteomes" id="UP000492821">
    <property type="component" value="Unassembled WGS sequence"/>
</dbReference>
<evidence type="ECO:0000313" key="3">
    <source>
        <dbReference type="WBParaSite" id="Pan_g10521.t1"/>
    </source>
</evidence>
<reference evidence="2" key="1">
    <citation type="journal article" date="2013" name="Genetics">
        <title>The draft genome and transcriptome of Panagrellus redivivus are shaped by the harsh demands of a free-living lifestyle.</title>
        <authorList>
            <person name="Srinivasan J."/>
            <person name="Dillman A.R."/>
            <person name="Macchietto M.G."/>
            <person name="Heikkinen L."/>
            <person name="Lakso M."/>
            <person name="Fracchia K.M."/>
            <person name="Antoshechkin I."/>
            <person name="Mortazavi A."/>
            <person name="Wong G."/>
            <person name="Sternberg P.W."/>
        </authorList>
    </citation>
    <scope>NUCLEOTIDE SEQUENCE [LARGE SCALE GENOMIC DNA]</scope>
    <source>
        <strain evidence="2">MT8872</strain>
    </source>
</reference>
<keyword evidence="1" id="KW-0472">Membrane</keyword>
<accession>A0A7E4UMG5</accession>
<keyword evidence="1" id="KW-0812">Transmembrane</keyword>
<proteinExistence type="predicted"/>
<dbReference type="InterPro" id="IPR019422">
    <property type="entry name" value="7TM_GPCR_serpentine_rcpt_Srh"/>
</dbReference>
<dbReference type="WBParaSite" id="Pan_g10521.t1">
    <property type="protein sequence ID" value="Pan_g10521.t1"/>
    <property type="gene ID" value="Pan_g10521"/>
</dbReference>
<keyword evidence="1" id="KW-1133">Transmembrane helix</keyword>
<evidence type="ECO:0000256" key="1">
    <source>
        <dbReference type="SAM" id="Phobius"/>
    </source>
</evidence>
<name>A0A7E4UMG5_PANRE</name>
<sequence length="340" mass="37856">MWGYLLQGTLFVVRPVCLFPDLIIYFDSPLRSLPPAAMKYVVCFFLFLMVNTICGILMTLSFRYGQLLSFKITTFVKKLFWPLVIVAHLMAYVGVVYPLLAICSDENLVDGILSNSSHELAEQLLNSTSSKFTFIPINGIGRGVIYFTLFITVVYLSAMLAVFIHMKHLVNSKTNRVFSFTFQLQNMLLTAYAADTFISIAFVIVPFAAIIVAASSIHPPNPSFVAFIAISMITAYPVILCPTIVYFVKPYHRWIVYSIMRVLLKLPCTCGISEANLEPPHTAARKSIPRVCHNVINFAYIVPMAGGGGRFTEPAMPISELVLPVDRQPENVISVSETAT</sequence>
<feature type="transmembrane region" description="Helical" evidence="1">
    <location>
        <begin position="144"/>
        <end position="166"/>
    </location>
</feature>
<organism evidence="2 3">
    <name type="scientific">Panagrellus redivivus</name>
    <name type="common">Microworm</name>
    <dbReference type="NCBI Taxonomy" id="6233"/>
    <lineage>
        <taxon>Eukaryota</taxon>
        <taxon>Metazoa</taxon>
        <taxon>Ecdysozoa</taxon>
        <taxon>Nematoda</taxon>
        <taxon>Chromadorea</taxon>
        <taxon>Rhabditida</taxon>
        <taxon>Tylenchina</taxon>
        <taxon>Panagrolaimomorpha</taxon>
        <taxon>Panagrolaimoidea</taxon>
        <taxon>Panagrolaimidae</taxon>
        <taxon>Panagrellus</taxon>
    </lineage>
</organism>
<dbReference type="AlphaFoldDB" id="A0A7E4UMG5"/>
<protein>
    <submittedName>
        <fullName evidence="3">Serpentine receptor class gamma</fullName>
    </submittedName>
</protein>
<feature type="transmembrane region" description="Helical" evidence="1">
    <location>
        <begin position="37"/>
        <end position="58"/>
    </location>
</feature>
<reference evidence="3" key="2">
    <citation type="submission" date="2020-10" db="UniProtKB">
        <authorList>
            <consortium name="WormBaseParasite"/>
        </authorList>
    </citation>
    <scope>IDENTIFICATION</scope>
</reference>